<organism evidence="1 2">
    <name type="scientific">Necator americanus</name>
    <name type="common">Human hookworm</name>
    <dbReference type="NCBI Taxonomy" id="51031"/>
    <lineage>
        <taxon>Eukaryota</taxon>
        <taxon>Metazoa</taxon>
        <taxon>Ecdysozoa</taxon>
        <taxon>Nematoda</taxon>
        <taxon>Chromadorea</taxon>
        <taxon>Rhabditida</taxon>
        <taxon>Rhabditina</taxon>
        <taxon>Rhabditomorpha</taxon>
        <taxon>Strongyloidea</taxon>
        <taxon>Ancylostomatidae</taxon>
        <taxon>Bunostominae</taxon>
        <taxon>Necator</taxon>
    </lineage>
</organism>
<dbReference type="Gene3D" id="3.60.10.10">
    <property type="entry name" value="Endonuclease/exonuclease/phosphatase"/>
    <property type="match status" value="1"/>
</dbReference>
<protein>
    <recommendedName>
        <fullName evidence="3">Endonuclease/exonuclease/phosphatase domain-containing protein</fullName>
    </recommendedName>
</protein>
<dbReference type="Proteomes" id="UP001303046">
    <property type="component" value="Unassembled WGS sequence"/>
</dbReference>
<name>A0ABR1EEW1_NECAM</name>
<proteinExistence type="predicted"/>
<gene>
    <name evidence="1" type="primary">Necator_chrX.g22232</name>
    <name evidence="1" type="ORF">RB195_022071</name>
</gene>
<reference evidence="1 2" key="1">
    <citation type="submission" date="2023-08" db="EMBL/GenBank/DDBJ databases">
        <title>A Necator americanus chromosomal reference genome.</title>
        <authorList>
            <person name="Ilik V."/>
            <person name="Petrzelkova K.J."/>
            <person name="Pardy F."/>
            <person name="Fuh T."/>
            <person name="Niatou-Singa F.S."/>
            <person name="Gouil Q."/>
            <person name="Baker L."/>
            <person name="Ritchie M.E."/>
            <person name="Jex A.R."/>
            <person name="Gazzola D."/>
            <person name="Li H."/>
            <person name="Toshio Fujiwara R."/>
            <person name="Zhan B."/>
            <person name="Aroian R.V."/>
            <person name="Pafco B."/>
            <person name="Schwarz E.M."/>
        </authorList>
    </citation>
    <scope>NUCLEOTIDE SEQUENCE [LARGE SCALE GENOMIC DNA]</scope>
    <source>
        <strain evidence="1 2">Aroian</strain>
        <tissue evidence="1">Whole animal</tissue>
    </source>
</reference>
<dbReference type="EMBL" id="JAVFWL010000006">
    <property type="protein sequence ID" value="KAK6760860.1"/>
    <property type="molecule type" value="Genomic_DNA"/>
</dbReference>
<evidence type="ECO:0008006" key="3">
    <source>
        <dbReference type="Google" id="ProtNLM"/>
    </source>
</evidence>
<evidence type="ECO:0000313" key="2">
    <source>
        <dbReference type="Proteomes" id="UP001303046"/>
    </source>
</evidence>
<dbReference type="InterPro" id="IPR036691">
    <property type="entry name" value="Endo/exonu/phosph_ase_sf"/>
</dbReference>
<keyword evidence="2" id="KW-1185">Reference proteome</keyword>
<dbReference type="SUPFAM" id="SSF56219">
    <property type="entry name" value="DNase I-like"/>
    <property type="match status" value="1"/>
</dbReference>
<comment type="caution">
    <text evidence="1">The sequence shown here is derived from an EMBL/GenBank/DDBJ whole genome shotgun (WGS) entry which is preliminary data.</text>
</comment>
<accession>A0ABR1EEW1</accession>
<evidence type="ECO:0000313" key="1">
    <source>
        <dbReference type="EMBL" id="KAK6760860.1"/>
    </source>
</evidence>
<sequence>MYCGDADENKVGGCAIAVRNDYKNLVEEFGSTSSRCASVQTAEDNKKDAFYDEPNALMSKILSQRVVIAGIDANANAERASDNGDRLVDLCKQTGLFIASTYNRNRRHQLRWQGLQLDYVLARNILQSDIQKSRAAWNVVFDSDHRPVLLSFKIRFHKRNRGVPLQPKIDMAGLKDDECRTKFRQGLFMLKHGPGRSLAMLIPSQSASRTLQRKPFRFYSCGRSLPSHLRQENPRTILYVLPVALATSTRKRAGALLKQYNGKKKRCSPVLNTANGVAVGEAALPTWRDHFKTLLNRQAPSPHELERS</sequence>